<dbReference type="PANTHER" id="PTHR45979:SF30">
    <property type="entry name" value="NUCLEOTIDYLTRANSFERASE"/>
    <property type="match status" value="1"/>
</dbReference>
<feature type="region of interest" description="Disordered" evidence="1">
    <location>
        <begin position="60"/>
        <end position="150"/>
    </location>
</feature>
<name>A0AAN9ELC0_CROPI</name>
<reference evidence="2 3" key="1">
    <citation type="submission" date="2024-01" db="EMBL/GenBank/DDBJ databases">
        <title>The genomes of 5 underutilized Papilionoideae crops provide insights into root nodulation and disease resistanc.</title>
        <authorList>
            <person name="Yuan L."/>
        </authorList>
    </citation>
    <scope>NUCLEOTIDE SEQUENCE [LARGE SCALE GENOMIC DNA]</scope>
    <source>
        <strain evidence="2">ZHUSHIDOU_FW_LH</strain>
        <tissue evidence="2">Leaf</tissue>
    </source>
</reference>
<accession>A0AAN9ELC0</accession>
<proteinExistence type="predicted"/>
<protein>
    <submittedName>
        <fullName evidence="2">Uncharacterized protein</fullName>
    </submittedName>
</protein>
<dbReference type="PANTHER" id="PTHR45979">
    <property type="entry name" value="PAP/OAS1 SUBSTRATE-BINDING DOMAIN SUPERFAMILY"/>
    <property type="match status" value="1"/>
</dbReference>
<feature type="compositionally biased region" description="Basic and acidic residues" evidence="1">
    <location>
        <begin position="124"/>
        <end position="134"/>
    </location>
</feature>
<evidence type="ECO:0000313" key="3">
    <source>
        <dbReference type="Proteomes" id="UP001372338"/>
    </source>
</evidence>
<dbReference type="AlphaFoldDB" id="A0AAN9ELC0"/>
<dbReference type="EMBL" id="JAYWIO010000005">
    <property type="protein sequence ID" value="KAK7258515.1"/>
    <property type="molecule type" value="Genomic_DNA"/>
</dbReference>
<gene>
    <name evidence="2" type="ORF">RIF29_24094</name>
</gene>
<organism evidence="2 3">
    <name type="scientific">Crotalaria pallida</name>
    <name type="common">Smooth rattlebox</name>
    <name type="synonym">Crotalaria striata</name>
    <dbReference type="NCBI Taxonomy" id="3830"/>
    <lineage>
        <taxon>Eukaryota</taxon>
        <taxon>Viridiplantae</taxon>
        <taxon>Streptophyta</taxon>
        <taxon>Embryophyta</taxon>
        <taxon>Tracheophyta</taxon>
        <taxon>Spermatophyta</taxon>
        <taxon>Magnoliopsida</taxon>
        <taxon>eudicotyledons</taxon>
        <taxon>Gunneridae</taxon>
        <taxon>Pentapetalae</taxon>
        <taxon>rosids</taxon>
        <taxon>fabids</taxon>
        <taxon>Fabales</taxon>
        <taxon>Fabaceae</taxon>
        <taxon>Papilionoideae</taxon>
        <taxon>50 kb inversion clade</taxon>
        <taxon>genistoids sensu lato</taxon>
        <taxon>core genistoids</taxon>
        <taxon>Crotalarieae</taxon>
        <taxon>Crotalaria</taxon>
    </lineage>
</organism>
<feature type="compositionally biased region" description="Basic and acidic residues" evidence="1">
    <location>
        <begin position="92"/>
        <end position="105"/>
    </location>
</feature>
<feature type="compositionally biased region" description="Polar residues" evidence="1">
    <location>
        <begin position="135"/>
        <end position="150"/>
    </location>
</feature>
<feature type="compositionally biased region" description="Polar residues" evidence="1">
    <location>
        <begin position="107"/>
        <end position="123"/>
    </location>
</feature>
<dbReference type="Proteomes" id="UP001372338">
    <property type="component" value="Unassembled WGS sequence"/>
</dbReference>
<feature type="compositionally biased region" description="Low complexity" evidence="1">
    <location>
        <begin position="213"/>
        <end position="226"/>
    </location>
</feature>
<keyword evidence="3" id="KW-1185">Reference proteome</keyword>
<dbReference type="InterPro" id="IPR058921">
    <property type="entry name" value="PAP/OAS1-rel"/>
</dbReference>
<sequence length="296" mass="32425">MVPPAYLQGRFPWGGPGRPLSANMNPFTQLMSHGPHLVHVAPFHSVSNRPANVYQRFVDDMPHHRSGTGTYLPNPKVPVRDRHSTSTRRGNHNYDRSDNNGDKEGNWNMNSKLQATGRGNNRNQTDKTSSRTERLATSMNSSGVSSNGPTMPSIVMLYPYDHNADYSSPAEQVEFGSLRPTGFLGVHELSQLNEGSQSGLAFEEQRFHGGSAQHSSPDQPSSPHIPRILPSRIDFSSELKAPCFVPWFLHAHLHIFLPSKTLFKDEDTSRHGSGGGGGGGCKEDAGLDGLAFIQGF</sequence>
<evidence type="ECO:0000256" key="1">
    <source>
        <dbReference type="SAM" id="MobiDB-lite"/>
    </source>
</evidence>
<comment type="caution">
    <text evidence="2">The sequence shown here is derived from an EMBL/GenBank/DDBJ whole genome shotgun (WGS) entry which is preliminary data.</text>
</comment>
<feature type="region of interest" description="Disordered" evidence="1">
    <location>
        <begin position="208"/>
        <end position="227"/>
    </location>
</feature>
<evidence type="ECO:0000313" key="2">
    <source>
        <dbReference type="EMBL" id="KAK7258515.1"/>
    </source>
</evidence>